<reference evidence="7" key="1">
    <citation type="journal article" date="2015" name="BMC Genomics">
        <title>Draft genome of a commonly misdiagnosed multidrug resistant pathogen Candida auris.</title>
        <authorList>
            <person name="Chatterjee S."/>
            <person name="Alampalli S.V."/>
            <person name="Nageshan R.K."/>
            <person name="Chettiar S.T."/>
            <person name="Joshi S."/>
            <person name="Tatu U.S."/>
        </authorList>
    </citation>
    <scope>NUCLEOTIDE SEQUENCE [LARGE SCALE GENOMIC DNA]</scope>
    <source>
        <strain evidence="7">6684</strain>
    </source>
</reference>
<keyword evidence="6" id="KW-0503">Monooxygenase</keyword>
<dbReference type="EMBL" id="LGST01000009">
    <property type="protein sequence ID" value="KNE01541.1"/>
    <property type="molecule type" value="Genomic_DNA"/>
</dbReference>
<evidence type="ECO:0000313" key="6">
    <source>
        <dbReference type="EMBL" id="KNE01541.1"/>
    </source>
</evidence>
<dbReference type="Pfam" id="PF00743">
    <property type="entry name" value="FMO-like"/>
    <property type="match status" value="2"/>
</dbReference>
<dbReference type="Proteomes" id="UP000037122">
    <property type="component" value="Unassembled WGS sequence"/>
</dbReference>
<dbReference type="InterPro" id="IPR036188">
    <property type="entry name" value="FAD/NAD-bd_sf"/>
</dbReference>
<dbReference type="VEuPathDB" id="FungiDB:CJJ09_004182"/>
<dbReference type="AlphaFoldDB" id="A0A0L0P6A3"/>
<dbReference type="VEuPathDB" id="FungiDB:CJI96_0003960"/>
<organism evidence="6 7">
    <name type="scientific">Candidozyma auris</name>
    <name type="common">Yeast</name>
    <name type="synonym">Candida auris</name>
    <dbReference type="NCBI Taxonomy" id="498019"/>
    <lineage>
        <taxon>Eukaryota</taxon>
        <taxon>Fungi</taxon>
        <taxon>Dikarya</taxon>
        <taxon>Ascomycota</taxon>
        <taxon>Saccharomycotina</taxon>
        <taxon>Pichiomycetes</taxon>
        <taxon>Metschnikowiaceae</taxon>
        <taxon>Candidozyma</taxon>
    </lineage>
</organism>
<dbReference type="PRINTS" id="PR00419">
    <property type="entry name" value="ADXRDTASE"/>
</dbReference>
<evidence type="ECO:0000256" key="2">
    <source>
        <dbReference type="ARBA" id="ARBA00022630"/>
    </source>
</evidence>
<comment type="caution">
    <text evidence="6">The sequence shown here is derived from an EMBL/GenBank/DDBJ whole genome shotgun (WGS) entry which is preliminary data.</text>
</comment>
<dbReference type="PIRSF" id="PIRSF000332">
    <property type="entry name" value="FMO"/>
    <property type="match status" value="1"/>
</dbReference>
<dbReference type="GO" id="GO:0050661">
    <property type="term" value="F:NADP binding"/>
    <property type="evidence" value="ECO:0007669"/>
    <property type="project" value="InterPro"/>
</dbReference>
<dbReference type="InterPro" id="IPR020946">
    <property type="entry name" value="Flavin_mOase-like"/>
</dbReference>
<keyword evidence="4" id="KW-0521">NADP</keyword>
<accession>A0A0L0P6A3</accession>
<evidence type="ECO:0000256" key="3">
    <source>
        <dbReference type="ARBA" id="ARBA00022827"/>
    </source>
</evidence>
<keyword evidence="2" id="KW-0285">Flavoprotein</keyword>
<dbReference type="VEuPathDB" id="FungiDB:CJI97_005255"/>
<proteinExistence type="inferred from homology"/>
<dbReference type="VEuPathDB" id="FungiDB:CJJ07_000246"/>
<sequence>MPSTVAPDILQDLDSPVAVPQGQIKKIAIIGGGASGAIALDALVKENTFEEIVLFERRDTFGGIWVLDESPNAANELIKAGALTAQLDPPLENPFSEHPNEKKIRVLQQNQERFIHTPCYSGMLTNIIENMMTYSDQKEWLPGSKNKYVDREDVKNYIDSYIGRHKQNSKVRLVTCTAVEDVLRKLASKKVIPYDFTLTLRHLLSDGTDEWYQEDFDAVVVATGHYHVPFIPDVPGLAEVQQRWPKVVQHAKYYRSSRPYKDKTVVVVGARALGADLTKYAADTANKVYQLVRTSDNIRESKRPNVETKPRITYFDLKENGFEVVFEDGSVVANPHHVVYATGYQFLFPFLRREYGDIARNGIIIPSLYQHTFFVDEPLLVILGVPTDAISFRAFEYQAILAARYFSSRISLPPRHSQIEWARKRLAEKGESRAYHTIGATDALEYMRTLTVLGQIKGQKPFGREFPEITEEEVKEYAEAGQALKARWDLPRSTTT</sequence>
<dbReference type="GO" id="GO:0004499">
    <property type="term" value="F:N,N-dimethylaniline monooxygenase activity"/>
    <property type="evidence" value="ECO:0007669"/>
    <property type="project" value="InterPro"/>
</dbReference>
<dbReference type="VEuPathDB" id="FungiDB:QG37_01370"/>
<evidence type="ECO:0000313" key="7">
    <source>
        <dbReference type="Proteomes" id="UP000037122"/>
    </source>
</evidence>
<evidence type="ECO:0000256" key="4">
    <source>
        <dbReference type="ARBA" id="ARBA00022857"/>
    </source>
</evidence>
<dbReference type="GO" id="GO:0050660">
    <property type="term" value="F:flavin adenine dinucleotide binding"/>
    <property type="evidence" value="ECO:0007669"/>
    <property type="project" value="InterPro"/>
</dbReference>
<protein>
    <submittedName>
        <fullName evidence="6">Flavin-containing monooxygenase</fullName>
    </submittedName>
</protein>
<dbReference type="SUPFAM" id="SSF51905">
    <property type="entry name" value="FAD/NAD(P)-binding domain"/>
    <property type="match status" value="2"/>
</dbReference>
<evidence type="ECO:0000256" key="1">
    <source>
        <dbReference type="ARBA" id="ARBA00009183"/>
    </source>
</evidence>
<dbReference type="Gene3D" id="3.50.50.60">
    <property type="entry name" value="FAD/NAD(P)-binding domain"/>
    <property type="match status" value="2"/>
</dbReference>
<dbReference type="PANTHER" id="PTHR23023">
    <property type="entry name" value="DIMETHYLANILINE MONOOXYGENASE"/>
    <property type="match status" value="1"/>
</dbReference>
<keyword evidence="5" id="KW-0560">Oxidoreductase</keyword>
<name>A0A0L0P6A3_CANAR</name>
<comment type="similarity">
    <text evidence="1">Belongs to the FMO family.</text>
</comment>
<evidence type="ECO:0000256" key="5">
    <source>
        <dbReference type="ARBA" id="ARBA00023002"/>
    </source>
</evidence>
<keyword evidence="3" id="KW-0274">FAD</keyword>
<dbReference type="VEuPathDB" id="FungiDB:B9J08_005171"/>
<dbReference type="InterPro" id="IPR000960">
    <property type="entry name" value="Flavin_mOase"/>
</dbReference>
<dbReference type="InterPro" id="IPR050346">
    <property type="entry name" value="FMO-like"/>
</dbReference>
<gene>
    <name evidence="6" type="ORF">QG37_01370</name>
</gene>